<keyword evidence="1" id="KW-1133">Transmembrane helix</keyword>
<dbReference type="Gene3D" id="1.10.3730.20">
    <property type="match status" value="1"/>
</dbReference>
<dbReference type="SUPFAM" id="SSF103481">
    <property type="entry name" value="Multidrug resistance efflux transporter EmrE"/>
    <property type="match status" value="2"/>
</dbReference>
<dbReference type="InterPro" id="IPR037185">
    <property type="entry name" value="EmrE-like"/>
</dbReference>
<feature type="transmembrane region" description="Helical" evidence="1">
    <location>
        <begin position="39"/>
        <end position="56"/>
    </location>
</feature>
<evidence type="ECO:0000259" key="2">
    <source>
        <dbReference type="Pfam" id="PF00892"/>
    </source>
</evidence>
<comment type="caution">
    <text evidence="3">The sequence shown here is derived from an EMBL/GenBank/DDBJ whole genome shotgun (WGS) entry which is preliminary data.</text>
</comment>
<feature type="transmembrane region" description="Helical" evidence="1">
    <location>
        <begin position="95"/>
        <end position="116"/>
    </location>
</feature>
<gene>
    <name evidence="3" type="ORF">CLV62_12260</name>
</gene>
<keyword evidence="4" id="KW-1185">Reference proteome</keyword>
<feature type="domain" description="EamA" evidence="2">
    <location>
        <begin position="149"/>
        <end position="285"/>
    </location>
</feature>
<dbReference type="Proteomes" id="UP000247973">
    <property type="component" value="Unassembled WGS sequence"/>
</dbReference>
<feature type="transmembrane region" description="Helical" evidence="1">
    <location>
        <begin position="242"/>
        <end position="262"/>
    </location>
</feature>
<feature type="transmembrane region" description="Helical" evidence="1">
    <location>
        <begin position="68"/>
        <end position="89"/>
    </location>
</feature>
<feature type="transmembrane region" description="Helical" evidence="1">
    <location>
        <begin position="180"/>
        <end position="200"/>
    </location>
</feature>
<evidence type="ECO:0000256" key="1">
    <source>
        <dbReference type="SAM" id="Phobius"/>
    </source>
</evidence>
<dbReference type="InterPro" id="IPR000620">
    <property type="entry name" value="EamA_dom"/>
</dbReference>
<evidence type="ECO:0000313" key="4">
    <source>
        <dbReference type="Proteomes" id="UP000247973"/>
    </source>
</evidence>
<dbReference type="PANTHER" id="PTHR22911:SF137">
    <property type="entry name" value="SOLUTE CARRIER FAMILY 35 MEMBER G2-RELATED"/>
    <property type="match status" value="1"/>
</dbReference>
<dbReference type="OrthoDB" id="9806740at2"/>
<feature type="transmembrane region" description="Helical" evidence="1">
    <location>
        <begin position="212"/>
        <end position="235"/>
    </location>
</feature>
<name>A0A2V3PLI8_9BACT</name>
<keyword evidence="1" id="KW-0812">Transmembrane</keyword>
<feature type="transmembrane region" description="Helical" evidence="1">
    <location>
        <begin position="7"/>
        <end position="27"/>
    </location>
</feature>
<keyword evidence="1" id="KW-0472">Membrane</keyword>
<dbReference type="EMBL" id="QICL01000022">
    <property type="protein sequence ID" value="PXV62105.1"/>
    <property type="molecule type" value="Genomic_DNA"/>
</dbReference>
<accession>A0A2V3PLI8</accession>
<organism evidence="3 4">
    <name type="scientific">Dysgonomonas alginatilytica</name>
    <dbReference type="NCBI Taxonomy" id="1605892"/>
    <lineage>
        <taxon>Bacteria</taxon>
        <taxon>Pseudomonadati</taxon>
        <taxon>Bacteroidota</taxon>
        <taxon>Bacteroidia</taxon>
        <taxon>Bacteroidales</taxon>
        <taxon>Dysgonomonadaceae</taxon>
        <taxon>Dysgonomonas</taxon>
    </lineage>
</organism>
<dbReference type="AlphaFoldDB" id="A0A2V3PLI8"/>
<evidence type="ECO:0000313" key="3">
    <source>
        <dbReference type="EMBL" id="PXV62105.1"/>
    </source>
</evidence>
<proteinExistence type="predicted"/>
<reference evidence="3 4" key="1">
    <citation type="submission" date="2018-03" db="EMBL/GenBank/DDBJ databases">
        <title>Genomic Encyclopedia of Archaeal and Bacterial Type Strains, Phase II (KMG-II): from individual species to whole genera.</title>
        <authorList>
            <person name="Goeker M."/>
        </authorList>
    </citation>
    <scope>NUCLEOTIDE SEQUENCE [LARGE SCALE GENOMIC DNA]</scope>
    <source>
        <strain evidence="3 4">DSM 100214</strain>
    </source>
</reference>
<feature type="transmembrane region" description="Helical" evidence="1">
    <location>
        <begin position="149"/>
        <end position="168"/>
    </location>
</feature>
<protein>
    <submittedName>
        <fullName evidence="3">EamA domain-containing membrane protein RarD</fullName>
    </submittedName>
</protein>
<dbReference type="GO" id="GO:0016020">
    <property type="term" value="C:membrane"/>
    <property type="evidence" value="ECO:0007669"/>
    <property type="project" value="InterPro"/>
</dbReference>
<sequence>MKSLKGVFFALISSGTFGLIPLFSIPLMTDSNMGLPSILFYRFLFSTILMGAICLFKKENFQISKKDIFTLSWLGLLYAATAMCLIYSYKYIPSGLATTIHFLYPIAVSFLMVVFFKERKSIVLFLAAILSLIGVALLCWNGGGSIKLIGVAIASLTVITYSVYIVGINQSSVSKMNAEILTFYILLSGAILFLIFAGVSPSGIESIPDFTAFGRLALLAFLATVVSDLTLILAIKYVGSTITSILGSMEPLVAVLIGVLYFSEYFNMNSAFGIFLILVSVSLVIIFGKQRKEILSGDKH</sequence>
<feature type="transmembrane region" description="Helical" evidence="1">
    <location>
        <begin position="123"/>
        <end position="143"/>
    </location>
</feature>
<dbReference type="RefSeq" id="WP_110311650.1">
    <property type="nucleotide sequence ID" value="NZ_QICL01000022.1"/>
</dbReference>
<dbReference type="Pfam" id="PF00892">
    <property type="entry name" value="EamA"/>
    <property type="match status" value="2"/>
</dbReference>
<feature type="domain" description="EamA" evidence="2">
    <location>
        <begin position="5"/>
        <end position="138"/>
    </location>
</feature>
<dbReference type="PANTHER" id="PTHR22911">
    <property type="entry name" value="ACYL-MALONYL CONDENSING ENZYME-RELATED"/>
    <property type="match status" value="1"/>
</dbReference>
<feature type="transmembrane region" description="Helical" evidence="1">
    <location>
        <begin position="268"/>
        <end position="287"/>
    </location>
</feature>